<evidence type="ECO:0000313" key="2">
    <source>
        <dbReference type="Proteomes" id="UP000031549"/>
    </source>
</evidence>
<comment type="caution">
    <text evidence="1">The sequence shown here is derived from an EMBL/GenBank/DDBJ whole genome shotgun (WGS) entry which is preliminary data.</text>
</comment>
<protein>
    <submittedName>
        <fullName evidence="1">Uncharacterized protein</fullName>
    </submittedName>
</protein>
<sequence length="105" mass="12097">MLKGGVNSTSWQPGWKHGKTQVIRVPIALAPKILEYARALDEQAVDSDLGLQAEILQTIDRYIEHKRRNYHPNQNSKQLDTNTRAWDELRKFQAMVERGELEIGN</sequence>
<accession>A0A846HNY7</accession>
<reference evidence="1 2" key="1">
    <citation type="journal article" date="2015" name="Genome Announc.">
        <title>Draft Genome Sequence of Cyanobacterium Hassallia byssoidea Strain VB512170, Isolated from Monuments in India.</title>
        <authorList>
            <person name="Singh D."/>
            <person name="Chandrababunaidu M.M."/>
            <person name="Panda A."/>
            <person name="Sen D."/>
            <person name="Bhattacharyya S."/>
            <person name="Adhikary S.P."/>
            <person name="Tripathy S."/>
        </authorList>
    </citation>
    <scope>NUCLEOTIDE SEQUENCE [LARGE SCALE GENOMIC DNA]</scope>
    <source>
        <strain evidence="1 2">VB512170</strain>
    </source>
</reference>
<gene>
    <name evidence="1" type="ORF">PI95_034585</name>
</gene>
<evidence type="ECO:0000313" key="1">
    <source>
        <dbReference type="EMBL" id="NEU77450.1"/>
    </source>
</evidence>
<dbReference type="EMBL" id="JTCM02000202">
    <property type="protein sequence ID" value="NEU77450.1"/>
    <property type="molecule type" value="Genomic_DNA"/>
</dbReference>
<proteinExistence type="predicted"/>
<keyword evidence="2" id="KW-1185">Reference proteome</keyword>
<dbReference type="RefSeq" id="WP_039747794.1">
    <property type="nucleotide sequence ID" value="NZ_JTCM02000202.1"/>
</dbReference>
<dbReference type="Proteomes" id="UP000031549">
    <property type="component" value="Unassembled WGS sequence"/>
</dbReference>
<organism evidence="1 2">
    <name type="scientific">Hassallia byssoidea VB512170</name>
    <dbReference type="NCBI Taxonomy" id="1304833"/>
    <lineage>
        <taxon>Bacteria</taxon>
        <taxon>Bacillati</taxon>
        <taxon>Cyanobacteriota</taxon>
        <taxon>Cyanophyceae</taxon>
        <taxon>Nostocales</taxon>
        <taxon>Tolypothrichaceae</taxon>
        <taxon>Hassallia</taxon>
    </lineage>
</organism>
<dbReference type="AlphaFoldDB" id="A0A846HNY7"/>
<name>A0A846HNY7_9CYAN</name>